<name>A7SPV5_NEMVE</name>
<protein>
    <recommendedName>
        <fullName evidence="1">SCP domain-containing protein</fullName>
    </recommendedName>
</protein>
<dbReference type="CDD" id="cd05382">
    <property type="entry name" value="CAP_GAPR1-like"/>
    <property type="match status" value="1"/>
</dbReference>
<evidence type="ECO:0000313" key="2">
    <source>
        <dbReference type="EMBL" id="EDO34256.1"/>
    </source>
</evidence>
<dbReference type="InterPro" id="IPR035940">
    <property type="entry name" value="CAP_sf"/>
</dbReference>
<evidence type="ECO:0000313" key="3">
    <source>
        <dbReference type="Proteomes" id="UP000001593"/>
    </source>
</evidence>
<accession>A7SPV5</accession>
<evidence type="ECO:0000259" key="1">
    <source>
        <dbReference type="SMART" id="SM00198"/>
    </source>
</evidence>
<dbReference type="SUPFAM" id="SSF55797">
    <property type="entry name" value="PR-1-like"/>
    <property type="match status" value="1"/>
</dbReference>
<sequence length="125" mass="14420">ESLSAHNRLRSRHHSPPLTWSKTLEIEAKQIAKTLASRDYIGSQDLHEDSGENIAQLRANPDSLHLARKAVELWYNEVRSYSFAYPQLTPKDRHFVQMIWRKTRAVGMAHSRSPSGEYTFVVALY</sequence>
<dbReference type="HOGENOM" id="CLU_035730_9_4_1"/>
<dbReference type="Pfam" id="PF00188">
    <property type="entry name" value="CAP"/>
    <property type="match status" value="1"/>
</dbReference>
<feature type="non-terminal residue" evidence="2">
    <location>
        <position position="1"/>
    </location>
</feature>
<dbReference type="Proteomes" id="UP000001593">
    <property type="component" value="Unassembled WGS sequence"/>
</dbReference>
<dbReference type="InParanoid" id="A7SPV5"/>
<reference evidence="2 3" key="1">
    <citation type="journal article" date="2007" name="Science">
        <title>Sea anemone genome reveals ancestral eumetazoan gene repertoire and genomic organization.</title>
        <authorList>
            <person name="Putnam N.H."/>
            <person name="Srivastava M."/>
            <person name="Hellsten U."/>
            <person name="Dirks B."/>
            <person name="Chapman J."/>
            <person name="Salamov A."/>
            <person name="Terry A."/>
            <person name="Shapiro H."/>
            <person name="Lindquist E."/>
            <person name="Kapitonov V.V."/>
            <person name="Jurka J."/>
            <person name="Genikhovich G."/>
            <person name="Grigoriev I.V."/>
            <person name="Lucas S.M."/>
            <person name="Steele R.E."/>
            <person name="Finnerty J.R."/>
            <person name="Technau U."/>
            <person name="Martindale M.Q."/>
            <person name="Rokhsar D.S."/>
        </authorList>
    </citation>
    <scope>NUCLEOTIDE SEQUENCE [LARGE SCALE GENOMIC DNA]</scope>
    <source>
        <strain evidence="3">CH2 X CH6</strain>
    </source>
</reference>
<keyword evidence="3" id="KW-1185">Reference proteome</keyword>
<dbReference type="InterPro" id="IPR001283">
    <property type="entry name" value="CRISP-related"/>
</dbReference>
<organism evidence="2 3">
    <name type="scientific">Nematostella vectensis</name>
    <name type="common">Starlet sea anemone</name>
    <dbReference type="NCBI Taxonomy" id="45351"/>
    <lineage>
        <taxon>Eukaryota</taxon>
        <taxon>Metazoa</taxon>
        <taxon>Cnidaria</taxon>
        <taxon>Anthozoa</taxon>
        <taxon>Hexacorallia</taxon>
        <taxon>Actiniaria</taxon>
        <taxon>Edwardsiidae</taxon>
        <taxon>Nematostella</taxon>
    </lineage>
</organism>
<dbReference type="Gene3D" id="3.40.33.10">
    <property type="entry name" value="CAP"/>
    <property type="match status" value="1"/>
</dbReference>
<dbReference type="AlphaFoldDB" id="A7SPV5"/>
<dbReference type="eggNOG" id="KOG3017">
    <property type="taxonomic scope" value="Eukaryota"/>
</dbReference>
<gene>
    <name evidence="2" type="ORF">NEMVEDRAFT_v1g126479</name>
</gene>
<dbReference type="EMBL" id="DS469738">
    <property type="protein sequence ID" value="EDO34256.1"/>
    <property type="molecule type" value="Genomic_DNA"/>
</dbReference>
<dbReference type="STRING" id="45351.A7SPV5"/>
<dbReference type="PANTHER" id="PTHR10334">
    <property type="entry name" value="CYSTEINE-RICH SECRETORY PROTEIN-RELATED"/>
    <property type="match status" value="1"/>
</dbReference>
<dbReference type="PhylomeDB" id="A7SPV5"/>
<dbReference type="InterPro" id="IPR014044">
    <property type="entry name" value="CAP_dom"/>
</dbReference>
<dbReference type="PRINTS" id="PR00837">
    <property type="entry name" value="V5TPXLIKE"/>
</dbReference>
<feature type="non-terminal residue" evidence="2">
    <location>
        <position position="125"/>
    </location>
</feature>
<dbReference type="SMART" id="SM00198">
    <property type="entry name" value="SCP"/>
    <property type="match status" value="1"/>
</dbReference>
<feature type="domain" description="SCP" evidence="1">
    <location>
        <begin position="1"/>
        <end position="125"/>
    </location>
</feature>
<proteinExistence type="predicted"/>
<dbReference type="InterPro" id="IPR034113">
    <property type="entry name" value="SCP_GAPR1-like"/>
</dbReference>